<evidence type="ECO:0000313" key="4">
    <source>
        <dbReference type="EMBL" id="KAG2933248.1"/>
    </source>
</evidence>
<dbReference type="Proteomes" id="UP000736787">
    <property type="component" value="Unassembled WGS sequence"/>
</dbReference>
<dbReference type="EMBL" id="RCMK01000365">
    <property type="protein sequence ID" value="KAG2933248.1"/>
    <property type="molecule type" value="Genomic_DNA"/>
</dbReference>
<evidence type="ECO:0000313" key="2">
    <source>
        <dbReference type="EMBL" id="KAG2854611.1"/>
    </source>
</evidence>
<gene>
    <name evidence="7" type="ORF">PC110_g2966</name>
    <name evidence="2" type="ORF">PC113_g13146</name>
    <name evidence="3" type="ORF">PC115_g10479</name>
    <name evidence="4" type="ORF">PC117_g12903</name>
    <name evidence="5" type="ORF">PC118_g12711</name>
    <name evidence="6" type="ORF">PC129_g10393</name>
</gene>
<evidence type="ECO:0000313" key="8">
    <source>
        <dbReference type="Proteomes" id="UP000251314"/>
    </source>
</evidence>
<dbReference type="EMBL" id="MJFZ01000041">
    <property type="protein sequence ID" value="RAW40824.1"/>
    <property type="molecule type" value="Genomic_DNA"/>
</dbReference>
<dbReference type="Pfam" id="PF24964">
    <property type="entry name" value="DUF7769"/>
    <property type="match status" value="1"/>
</dbReference>
<protein>
    <recommendedName>
        <fullName evidence="1">DUF7769 domain-containing protein</fullName>
    </recommendedName>
</protein>
<reference evidence="7 8" key="1">
    <citation type="submission" date="2018-01" db="EMBL/GenBank/DDBJ databases">
        <title>Draft genome of the strawberry crown rot pathogen Phytophthora cactorum.</title>
        <authorList>
            <person name="Armitage A.D."/>
            <person name="Lysoe E."/>
            <person name="Nellist C.F."/>
            <person name="Harrison R.J."/>
            <person name="Brurberg M.B."/>
        </authorList>
    </citation>
    <scope>NUCLEOTIDE SEQUENCE [LARGE SCALE GENOMIC DNA]</scope>
    <source>
        <strain evidence="7 8">10300</strain>
    </source>
</reference>
<comment type="caution">
    <text evidence="7">The sequence shown here is derived from an EMBL/GenBank/DDBJ whole genome shotgun (WGS) entry which is preliminary data.</text>
</comment>
<sequence>MAKPNIIRKTKLTDAERRRVLMALLLRSTNGDLKRGDLSAVVAA</sequence>
<evidence type="ECO:0000259" key="1">
    <source>
        <dbReference type="Pfam" id="PF24964"/>
    </source>
</evidence>
<dbReference type="Proteomes" id="UP000697107">
    <property type="component" value="Unassembled WGS sequence"/>
</dbReference>
<evidence type="ECO:0000313" key="7">
    <source>
        <dbReference type="EMBL" id="RAW40824.1"/>
    </source>
</evidence>
<dbReference type="Proteomes" id="UP000251314">
    <property type="component" value="Unassembled WGS sequence"/>
</dbReference>
<dbReference type="EMBL" id="RCMI01000311">
    <property type="protein sequence ID" value="KAG2918290.1"/>
    <property type="molecule type" value="Genomic_DNA"/>
</dbReference>
<proteinExistence type="predicted"/>
<organism evidence="7 8">
    <name type="scientific">Phytophthora cactorum</name>
    <dbReference type="NCBI Taxonomy" id="29920"/>
    <lineage>
        <taxon>Eukaryota</taxon>
        <taxon>Sar</taxon>
        <taxon>Stramenopiles</taxon>
        <taxon>Oomycota</taxon>
        <taxon>Peronosporomycetes</taxon>
        <taxon>Peronosporales</taxon>
        <taxon>Peronosporaceae</taxon>
        <taxon>Phytophthora</taxon>
    </lineage>
</organism>
<evidence type="ECO:0000313" key="6">
    <source>
        <dbReference type="EMBL" id="KAG3218804.1"/>
    </source>
</evidence>
<evidence type="ECO:0000313" key="3">
    <source>
        <dbReference type="EMBL" id="KAG2918290.1"/>
    </source>
</evidence>
<feature type="domain" description="DUF7769" evidence="1">
    <location>
        <begin position="12"/>
        <end position="41"/>
    </location>
</feature>
<name>A0A329SVH5_9STRA</name>
<dbReference type="EMBL" id="RCML01000416">
    <property type="protein sequence ID" value="KAG2977690.1"/>
    <property type="molecule type" value="Genomic_DNA"/>
</dbReference>
<dbReference type="Proteomes" id="UP000760860">
    <property type="component" value="Unassembled WGS sequence"/>
</dbReference>
<accession>A0A329SVH5</accession>
<dbReference type="Proteomes" id="UP000735874">
    <property type="component" value="Unassembled WGS sequence"/>
</dbReference>
<dbReference type="AlphaFoldDB" id="A0A329SVH5"/>
<evidence type="ECO:0000313" key="5">
    <source>
        <dbReference type="EMBL" id="KAG2977690.1"/>
    </source>
</evidence>
<keyword evidence="8" id="KW-1185">Reference proteome</keyword>
<reference evidence="2" key="2">
    <citation type="submission" date="2018-10" db="EMBL/GenBank/DDBJ databases">
        <title>Effector identification in a new, highly contiguous assembly of the strawberry crown rot pathogen Phytophthora cactorum.</title>
        <authorList>
            <person name="Armitage A.D."/>
            <person name="Nellist C.F."/>
            <person name="Bates H."/>
            <person name="Vickerstaff R.J."/>
            <person name="Harrison R.J."/>
        </authorList>
    </citation>
    <scope>NUCLEOTIDE SEQUENCE</scope>
    <source>
        <strain evidence="2">15-7</strain>
        <strain evidence="3">4032</strain>
        <strain evidence="4">4040</strain>
        <strain evidence="5">P415</strain>
        <strain evidence="6">P421</strain>
    </source>
</reference>
<dbReference type="OrthoDB" id="128296at2759"/>
<dbReference type="EMBL" id="RCMV01000341">
    <property type="protein sequence ID" value="KAG3218804.1"/>
    <property type="molecule type" value="Genomic_DNA"/>
</dbReference>
<dbReference type="InterPro" id="IPR056671">
    <property type="entry name" value="DUF7769"/>
</dbReference>
<dbReference type="VEuPathDB" id="FungiDB:PC110_g2966"/>
<dbReference type="Proteomes" id="UP000774804">
    <property type="component" value="Unassembled WGS sequence"/>
</dbReference>
<dbReference type="EMBL" id="RCMG01000417">
    <property type="protein sequence ID" value="KAG2854611.1"/>
    <property type="molecule type" value="Genomic_DNA"/>
</dbReference>